<dbReference type="Gene3D" id="3.30.420.10">
    <property type="entry name" value="Ribonuclease H-like superfamily/Ribonuclease H"/>
    <property type="match status" value="1"/>
</dbReference>
<protein>
    <recommendedName>
        <fullName evidence="2">YprB ribonuclease H-like domain-containing protein</fullName>
    </recommendedName>
</protein>
<accession>A0A1G5AYQ2</accession>
<evidence type="ECO:0000259" key="2">
    <source>
        <dbReference type="Pfam" id="PF13482"/>
    </source>
</evidence>
<sequence length="409" mass="44435">MSRLKGRLADLRRQTGQRPDCPAPDAGAEPAGPSLAERVQRVGGARRPPREDLGPEDLAERIGAESLAEGVLVRDRRLPLAEGYEGAELANAERAPEALPEAAGLAPERAVFLDTETTGLAGGTGTVAFLVGLARIQGDALAQRQLLLTRFGGEAALLAAVADWVGEGDHLVTFNGKRFDVPLLTTRCRMSGRPDPLAGRDHLDLLYPFRRLFGRRFPDCRLATAEERLLGVSRPDDLPGAEAPQAWFDFLQAGDAGRLPAVVRHNERDLMALSALVPVLDRIHAEPAPWGGDVLGAARAHFRCGQEARAREVLAANREHLDAEGLRELARLYRRREEWPAALAIWEALAVRGCRDSRERLAKYWEHIARDAGKALGWAAPLAGTPEGDRRLARLRAKRTGHPPGAPEG</sequence>
<feature type="domain" description="YprB ribonuclease H-like" evidence="2">
    <location>
        <begin position="111"/>
        <end position="277"/>
    </location>
</feature>
<gene>
    <name evidence="3" type="ORF">SAMN05661077_0597</name>
</gene>
<dbReference type="SUPFAM" id="SSF53098">
    <property type="entry name" value="Ribonuclease H-like"/>
    <property type="match status" value="1"/>
</dbReference>
<dbReference type="InterPro" id="IPR036397">
    <property type="entry name" value="RNaseH_sf"/>
</dbReference>
<feature type="region of interest" description="Disordered" evidence="1">
    <location>
        <begin position="1"/>
        <end position="55"/>
    </location>
</feature>
<dbReference type="PANTHER" id="PTHR38462">
    <property type="entry name" value="EXONUCLEASE-LIKE PROTEIN"/>
    <property type="match status" value="1"/>
</dbReference>
<dbReference type="EMBL" id="FMUN01000001">
    <property type="protein sequence ID" value="SCX82974.1"/>
    <property type="molecule type" value="Genomic_DNA"/>
</dbReference>
<dbReference type="GO" id="GO:0003676">
    <property type="term" value="F:nucleic acid binding"/>
    <property type="evidence" value="ECO:0007669"/>
    <property type="project" value="InterPro"/>
</dbReference>
<name>A0A1G5AYQ2_9GAMM</name>
<organism evidence="3 4">
    <name type="scientific">Thiohalorhabdus denitrificans</name>
    <dbReference type="NCBI Taxonomy" id="381306"/>
    <lineage>
        <taxon>Bacteria</taxon>
        <taxon>Pseudomonadati</taxon>
        <taxon>Pseudomonadota</taxon>
        <taxon>Gammaproteobacteria</taxon>
        <taxon>Thiohalorhabdales</taxon>
        <taxon>Thiohalorhabdaceae</taxon>
        <taxon>Thiohalorhabdus</taxon>
    </lineage>
</organism>
<feature type="compositionally biased region" description="Low complexity" evidence="1">
    <location>
        <begin position="19"/>
        <end position="33"/>
    </location>
</feature>
<dbReference type="InterPro" id="IPR038720">
    <property type="entry name" value="YprB_RNase_H-like_dom"/>
</dbReference>
<reference evidence="4" key="1">
    <citation type="submission" date="2016-10" db="EMBL/GenBank/DDBJ databases">
        <authorList>
            <person name="Varghese N."/>
        </authorList>
    </citation>
    <scope>NUCLEOTIDE SEQUENCE [LARGE SCALE GENOMIC DNA]</scope>
    <source>
        <strain evidence="4">HL 19</strain>
    </source>
</reference>
<evidence type="ECO:0000256" key="1">
    <source>
        <dbReference type="SAM" id="MobiDB-lite"/>
    </source>
</evidence>
<dbReference type="PANTHER" id="PTHR38462:SF1">
    <property type="entry name" value="YPRB RIBONUCLEASE H-LIKE DOMAIN-CONTAINING PROTEIN"/>
    <property type="match status" value="1"/>
</dbReference>
<proteinExistence type="predicted"/>
<dbReference type="Pfam" id="PF13482">
    <property type="entry name" value="RNase_H_2"/>
    <property type="match status" value="1"/>
</dbReference>
<dbReference type="AlphaFoldDB" id="A0A1G5AYQ2"/>
<keyword evidence="4" id="KW-1185">Reference proteome</keyword>
<evidence type="ECO:0000313" key="3">
    <source>
        <dbReference type="EMBL" id="SCX82974.1"/>
    </source>
</evidence>
<dbReference type="InterPro" id="IPR012337">
    <property type="entry name" value="RNaseH-like_sf"/>
</dbReference>
<dbReference type="STRING" id="381306.AN478_09030"/>
<dbReference type="RefSeq" id="WP_054966276.1">
    <property type="nucleotide sequence ID" value="NZ_FMUN01000001.1"/>
</dbReference>
<evidence type="ECO:0000313" key="4">
    <source>
        <dbReference type="Proteomes" id="UP000183104"/>
    </source>
</evidence>
<dbReference type="Proteomes" id="UP000183104">
    <property type="component" value="Unassembled WGS sequence"/>
</dbReference>